<evidence type="ECO:0000313" key="2">
    <source>
        <dbReference type="Proteomes" id="UP000018144"/>
    </source>
</evidence>
<sequence length="62" mass="7118">MCVCRFSFFEPLISSIVNSRFLFYRPVLLSSRRAAGYCKVFGEWSSCDSSQKDKTSSCNYIV</sequence>
<organism evidence="1 2">
    <name type="scientific">Pyronema omphalodes (strain CBS 100304)</name>
    <name type="common">Pyronema confluens</name>
    <dbReference type="NCBI Taxonomy" id="1076935"/>
    <lineage>
        <taxon>Eukaryota</taxon>
        <taxon>Fungi</taxon>
        <taxon>Dikarya</taxon>
        <taxon>Ascomycota</taxon>
        <taxon>Pezizomycotina</taxon>
        <taxon>Pezizomycetes</taxon>
        <taxon>Pezizales</taxon>
        <taxon>Pyronemataceae</taxon>
        <taxon>Pyronema</taxon>
    </lineage>
</organism>
<protein>
    <submittedName>
        <fullName evidence="1">Uncharacterized protein</fullName>
    </submittedName>
</protein>
<keyword evidence="2" id="KW-1185">Reference proteome</keyword>
<dbReference type="EMBL" id="HF936249">
    <property type="protein sequence ID" value="CCX33839.1"/>
    <property type="molecule type" value="Genomic_DNA"/>
</dbReference>
<dbReference type="AlphaFoldDB" id="U4LQL6"/>
<proteinExistence type="predicted"/>
<reference evidence="1 2" key="1">
    <citation type="journal article" date="2013" name="PLoS Genet.">
        <title>The genome and development-dependent transcriptomes of Pyronema confluens: a window into fungal evolution.</title>
        <authorList>
            <person name="Traeger S."/>
            <person name="Altegoer F."/>
            <person name="Freitag M."/>
            <person name="Gabaldon T."/>
            <person name="Kempken F."/>
            <person name="Kumar A."/>
            <person name="Marcet-Houben M."/>
            <person name="Poggeler S."/>
            <person name="Stajich J.E."/>
            <person name="Nowrousian M."/>
        </authorList>
    </citation>
    <scope>NUCLEOTIDE SEQUENCE [LARGE SCALE GENOMIC DNA]</scope>
    <source>
        <strain evidence="2">CBS 100304</strain>
        <tissue evidence="1">Vegetative mycelium</tissue>
    </source>
</reference>
<accession>U4LQL6</accession>
<evidence type="ECO:0000313" key="1">
    <source>
        <dbReference type="EMBL" id="CCX33839.1"/>
    </source>
</evidence>
<name>U4LQL6_PYROM</name>
<gene>
    <name evidence="1" type="ORF">PCON_02081</name>
</gene>
<dbReference type="Proteomes" id="UP000018144">
    <property type="component" value="Unassembled WGS sequence"/>
</dbReference>